<proteinExistence type="predicted"/>
<sequence>MANDPGKPDFSNVKSGSSSSAEPAKAKPDFGNVSSGVASTAAPAASTLQTYTVAKGDSLSKIAKKFYGNANQWRVIFEANRDRISNPDLIQIGQVLKIPPSKS</sequence>
<feature type="region of interest" description="Disordered" evidence="4">
    <location>
        <begin position="1"/>
        <end position="43"/>
    </location>
</feature>
<dbReference type="Gene3D" id="3.10.350.10">
    <property type="entry name" value="LysM domain"/>
    <property type="match status" value="1"/>
</dbReference>
<dbReference type="RefSeq" id="WP_092407576.1">
    <property type="nucleotide sequence ID" value="NZ_FOVF01000012.1"/>
</dbReference>
<dbReference type="OrthoDB" id="370541at2"/>
<evidence type="ECO:0000259" key="5">
    <source>
        <dbReference type="PROSITE" id="PS51782"/>
    </source>
</evidence>
<accession>A0A1I4XW01</accession>
<dbReference type="PANTHER" id="PTHR34700">
    <property type="entry name" value="POTASSIUM BINDING PROTEIN KBP"/>
    <property type="match status" value="1"/>
</dbReference>
<dbReference type="SUPFAM" id="SSF54106">
    <property type="entry name" value="LysM domain"/>
    <property type="match status" value="1"/>
</dbReference>
<dbReference type="GO" id="GO:0005737">
    <property type="term" value="C:cytoplasm"/>
    <property type="evidence" value="ECO:0007669"/>
    <property type="project" value="UniProtKB-SubCell"/>
</dbReference>
<dbReference type="PANTHER" id="PTHR34700:SF4">
    <property type="entry name" value="PHAGE-LIKE ELEMENT PBSX PROTEIN XKDP"/>
    <property type="match status" value="1"/>
</dbReference>
<evidence type="ECO:0000256" key="2">
    <source>
        <dbReference type="ARBA" id="ARBA00022490"/>
    </source>
</evidence>
<dbReference type="AlphaFoldDB" id="A0A1I4XW01"/>
<dbReference type="InterPro" id="IPR052196">
    <property type="entry name" value="Bact_Kbp"/>
</dbReference>
<name>A0A1I4XW01_9GAMM</name>
<evidence type="ECO:0000313" key="6">
    <source>
        <dbReference type="EMBL" id="SFN29553.1"/>
    </source>
</evidence>
<dbReference type="InterPro" id="IPR018392">
    <property type="entry name" value="LysM"/>
</dbReference>
<dbReference type="FunFam" id="3.10.350.10:FF:000001">
    <property type="entry name" value="Peptidoglycan-binding protein LysM"/>
    <property type="match status" value="1"/>
</dbReference>
<dbReference type="PROSITE" id="PS51782">
    <property type="entry name" value="LYSM"/>
    <property type="match status" value="1"/>
</dbReference>
<feature type="compositionally biased region" description="Low complexity" evidence="4">
    <location>
        <begin position="14"/>
        <end position="23"/>
    </location>
</feature>
<protein>
    <recommendedName>
        <fullName evidence="3">Potassium binding protein Kbp</fullName>
    </recommendedName>
</protein>
<dbReference type="Pfam" id="PF01476">
    <property type="entry name" value="LysM"/>
    <property type="match status" value="1"/>
</dbReference>
<dbReference type="InterPro" id="IPR036779">
    <property type="entry name" value="LysM_dom_sf"/>
</dbReference>
<dbReference type="STRING" id="578942.SAMN05216289_11256"/>
<reference evidence="6 7" key="1">
    <citation type="submission" date="2016-10" db="EMBL/GenBank/DDBJ databases">
        <authorList>
            <person name="de Groot N.N."/>
        </authorList>
    </citation>
    <scope>NUCLEOTIDE SEQUENCE [LARGE SCALE GENOMIC DNA]</scope>
    <source>
        <strain evidence="6 7">CGMCC 1.7659</strain>
    </source>
</reference>
<dbReference type="EMBL" id="FOVF01000012">
    <property type="protein sequence ID" value="SFN29553.1"/>
    <property type="molecule type" value="Genomic_DNA"/>
</dbReference>
<organism evidence="6 7">
    <name type="scientific">Dokdonella immobilis</name>
    <dbReference type="NCBI Taxonomy" id="578942"/>
    <lineage>
        <taxon>Bacteria</taxon>
        <taxon>Pseudomonadati</taxon>
        <taxon>Pseudomonadota</taxon>
        <taxon>Gammaproteobacteria</taxon>
        <taxon>Lysobacterales</taxon>
        <taxon>Rhodanobacteraceae</taxon>
        <taxon>Dokdonella</taxon>
    </lineage>
</organism>
<dbReference type="Proteomes" id="UP000198575">
    <property type="component" value="Unassembled WGS sequence"/>
</dbReference>
<dbReference type="SMART" id="SM00257">
    <property type="entry name" value="LysM"/>
    <property type="match status" value="1"/>
</dbReference>
<gene>
    <name evidence="6" type="ORF">SAMN05216289_11256</name>
</gene>
<evidence type="ECO:0000313" key="7">
    <source>
        <dbReference type="Proteomes" id="UP000198575"/>
    </source>
</evidence>
<feature type="domain" description="LysM" evidence="5">
    <location>
        <begin position="49"/>
        <end position="98"/>
    </location>
</feature>
<comment type="subcellular location">
    <subcellularLocation>
        <location evidence="1">Cytoplasm</location>
    </subcellularLocation>
</comment>
<evidence type="ECO:0000256" key="3">
    <source>
        <dbReference type="ARBA" id="ARBA00072219"/>
    </source>
</evidence>
<evidence type="ECO:0000256" key="1">
    <source>
        <dbReference type="ARBA" id="ARBA00004496"/>
    </source>
</evidence>
<evidence type="ECO:0000256" key="4">
    <source>
        <dbReference type="SAM" id="MobiDB-lite"/>
    </source>
</evidence>
<dbReference type="CDD" id="cd00118">
    <property type="entry name" value="LysM"/>
    <property type="match status" value="1"/>
</dbReference>
<keyword evidence="2" id="KW-0963">Cytoplasm</keyword>
<keyword evidence="7" id="KW-1185">Reference proteome</keyword>